<keyword evidence="2" id="KW-0175">Coiled coil</keyword>
<evidence type="ECO:0000256" key="1">
    <source>
        <dbReference type="ARBA" id="ARBA00022729"/>
    </source>
</evidence>
<evidence type="ECO:0000313" key="8">
    <source>
        <dbReference type="Proteomes" id="UP000679179"/>
    </source>
</evidence>
<keyword evidence="8" id="KW-1185">Reference proteome</keyword>
<dbReference type="InterPro" id="IPR016047">
    <property type="entry name" value="M23ase_b-sheet_dom"/>
</dbReference>
<dbReference type="Gene3D" id="2.70.70.10">
    <property type="entry name" value="Glucose Permease (Domain IIA)"/>
    <property type="match status" value="1"/>
</dbReference>
<feature type="chain" id="PRO_5039658394" evidence="4">
    <location>
        <begin position="24"/>
        <end position="437"/>
    </location>
</feature>
<feature type="domain" description="Peptidoglycan hydrolase PcsB coiled-coil" evidence="6">
    <location>
        <begin position="119"/>
        <end position="193"/>
    </location>
</feature>
<dbReference type="RefSeq" id="WP_212902300.1">
    <property type="nucleotide sequence ID" value="NZ_BOPZ01000001.1"/>
</dbReference>
<comment type="caution">
    <text evidence="7">The sequence shown here is derived from an EMBL/GenBank/DDBJ whole genome shotgun (WGS) entry which is preliminary data.</text>
</comment>
<feature type="coiled-coil region" evidence="2">
    <location>
        <begin position="169"/>
        <end position="242"/>
    </location>
</feature>
<feature type="domain" description="M23ase beta-sheet core" evidence="5">
    <location>
        <begin position="339"/>
        <end position="433"/>
    </location>
</feature>
<organism evidence="7 8">
    <name type="scientific">Clostridium polyendosporum</name>
    <dbReference type="NCBI Taxonomy" id="69208"/>
    <lineage>
        <taxon>Bacteria</taxon>
        <taxon>Bacillati</taxon>
        <taxon>Bacillota</taxon>
        <taxon>Clostridia</taxon>
        <taxon>Eubacteriales</taxon>
        <taxon>Clostridiaceae</taxon>
        <taxon>Clostridium</taxon>
    </lineage>
</organism>
<evidence type="ECO:0000259" key="6">
    <source>
        <dbReference type="Pfam" id="PF24568"/>
    </source>
</evidence>
<feature type="signal peptide" evidence="4">
    <location>
        <begin position="1"/>
        <end position="23"/>
    </location>
</feature>
<evidence type="ECO:0000259" key="5">
    <source>
        <dbReference type="Pfam" id="PF01551"/>
    </source>
</evidence>
<feature type="region of interest" description="Disordered" evidence="3">
    <location>
        <begin position="284"/>
        <end position="310"/>
    </location>
</feature>
<dbReference type="Pfam" id="PF24568">
    <property type="entry name" value="CC_PcsB"/>
    <property type="match status" value="1"/>
</dbReference>
<accession>A0A919RXE8</accession>
<feature type="compositionally biased region" description="Low complexity" evidence="3">
    <location>
        <begin position="286"/>
        <end position="302"/>
    </location>
</feature>
<proteinExistence type="predicted"/>
<evidence type="ECO:0000256" key="3">
    <source>
        <dbReference type="SAM" id="MobiDB-lite"/>
    </source>
</evidence>
<reference evidence="7" key="1">
    <citation type="submission" date="2021-03" db="EMBL/GenBank/DDBJ databases">
        <title>Taxonomic study of Clostridium polyendosporum from meadow-gley soil under rice.</title>
        <authorList>
            <person name="Kobayashi H."/>
            <person name="Tanizawa Y."/>
            <person name="Yagura M."/>
        </authorList>
    </citation>
    <scope>NUCLEOTIDE SEQUENCE</scope>
    <source>
        <strain evidence="7">JCM 30710</strain>
    </source>
</reference>
<evidence type="ECO:0000313" key="7">
    <source>
        <dbReference type="EMBL" id="GIM27544.1"/>
    </source>
</evidence>
<dbReference type="PANTHER" id="PTHR21666">
    <property type="entry name" value="PEPTIDASE-RELATED"/>
    <property type="match status" value="1"/>
</dbReference>
<dbReference type="Proteomes" id="UP000679179">
    <property type="component" value="Unassembled WGS sequence"/>
</dbReference>
<dbReference type="EMBL" id="BOPZ01000001">
    <property type="protein sequence ID" value="GIM27544.1"/>
    <property type="molecule type" value="Genomic_DNA"/>
</dbReference>
<evidence type="ECO:0000256" key="4">
    <source>
        <dbReference type="SAM" id="SignalP"/>
    </source>
</evidence>
<feature type="coiled-coil region" evidence="2">
    <location>
        <begin position="28"/>
        <end position="135"/>
    </location>
</feature>
<name>A0A919RXE8_9CLOT</name>
<dbReference type="SUPFAM" id="SSF51261">
    <property type="entry name" value="Duplicated hybrid motif"/>
    <property type="match status" value="1"/>
</dbReference>
<keyword evidence="1 4" id="KW-0732">Signal</keyword>
<dbReference type="InterPro" id="IPR057309">
    <property type="entry name" value="PcsB_CC"/>
</dbReference>
<dbReference type="InterPro" id="IPR011055">
    <property type="entry name" value="Dup_hybrid_motif"/>
</dbReference>
<evidence type="ECO:0000256" key="2">
    <source>
        <dbReference type="SAM" id="Coils"/>
    </source>
</evidence>
<dbReference type="Gene3D" id="6.10.250.3150">
    <property type="match status" value="1"/>
</dbReference>
<dbReference type="Pfam" id="PF01551">
    <property type="entry name" value="Peptidase_M23"/>
    <property type="match status" value="1"/>
</dbReference>
<dbReference type="InterPro" id="IPR050570">
    <property type="entry name" value="Cell_wall_metabolism_enzyme"/>
</dbReference>
<protein>
    <submittedName>
        <fullName evidence="7">Metalloendopeptidase</fullName>
    </submittedName>
</protein>
<dbReference type="GO" id="GO:0004222">
    <property type="term" value="F:metalloendopeptidase activity"/>
    <property type="evidence" value="ECO:0007669"/>
    <property type="project" value="TreeGrafter"/>
</dbReference>
<gene>
    <name evidence="7" type="ORF">CPJCM30710_02100</name>
</gene>
<dbReference type="AlphaFoldDB" id="A0A919RXE8"/>
<dbReference type="CDD" id="cd12797">
    <property type="entry name" value="M23_peptidase"/>
    <property type="match status" value="1"/>
</dbReference>
<dbReference type="PANTHER" id="PTHR21666:SF289">
    <property type="entry name" value="L-ALA--D-GLU ENDOPEPTIDASE"/>
    <property type="match status" value="1"/>
</dbReference>
<sequence>MIKKKVFSLLLCFALFSGNYVQANAISKESLQNQINSNNEKIDDLKDKQQQISKEKENQKDELDKIQEQLDQKSNVVKDSQSKIDNYQTQINSLQSKITQVQDQINKVTNQIRLTEDEIKEKQQEEKEKKELLGRRLRTAYKNNIGEQFISVILESNDITDFITKVANIAKIVEKDNELINEVQKIQDELNNKQKQLNEQKKSLDTQKQQVVDEQNKLKVTTKQLLEERDKHKIQIAELEALESKKTVIIGGLNAKEKELKEQIGDLGSYNDDLQNQINDMFKQINSSNNSNSNSNSSSKSNDGGQTVVSESGFIRPSAGAVTCPFGPRIHPVTKKSGFHTGVDLGAPYGSSIKAAKSGVVVRAEFNTAYGNMIIIDHGNGYQTLYAHASQNVASVGQQVTQGQTVAYVGSTGWSTGPHLHFEVRINGNPVNPMNYI</sequence>